<evidence type="ECO:0000259" key="1">
    <source>
        <dbReference type="Pfam" id="PF21546"/>
    </source>
</evidence>
<dbReference type="CDD" id="cd07772">
    <property type="entry name" value="ASKHA_NBD_FGGY_NaCK-like"/>
    <property type="match status" value="1"/>
</dbReference>
<dbReference type="Proteomes" id="UP000249725">
    <property type="component" value="Unassembled WGS sequence"/>
</dbReference>
<keyword evidence="2" id="KW-0418">Kinase</keyword>
<dbReference type="InterPro" id="IPR049382">
    <property type="entry name" value="FGGY_C_2"/>
</dbReference>
<keyword evidence="2" id="KW-0808">Transferase</keyword>
<dbReference type="Pfam" id="PF21546">
    <property type="entry name" value="FGGY_C_2"/>
    <property type="match status" value="1"/>
</dbReference>
<dbReference type="Gene3D" id="3.30.420.40">
    <property type="match status" value="2"/>
</dbReference>
<dbReference type="EMBL" id="QFYR01000005">
    <property type="protein sequence ID" value="RAK50824.1"/>
    <property type="molecule type" value="Genomic_DNA"/>
</dbReference>
<organism evidence="2 3">
    <name type="scientific">Phenylobacterium deserti</name>
    <dbReference type="NCBI Taxonomy" id="1914756"/>
    <lineage>
        <taxon>Bacteria</taxon>
        <taxon>Pseudomonadati</taxon>
        <taxon>Pseudomonadota</taxon>
        <taxon>Alphaproteobacteria</taxon>
        <taxon>Caulobacterales</taxon>
        <taxon>Caulobacteraceae</taxon>
        <taxon>Phenylobacterium</taxon>
    </lineage>
</organism>
<keyword evidence="3" id="KW-1185">Reference proteome</keyword>
<dbReference type="OrthoDB" id="9786272at2"/>
<dbReference type="SUPFAM" id="SSF53067">
    <property type="entry name" value="Actin-like ATPase domain"/>
    <property type="match status" value="1"/>
</dbReference>
<evidence type="ECO:0000313" key="3">
    <source>
        <dbReference type="Proteomes" id="UP000249725"/>
    </source>
</evidence>
<dbReference type="GO" id="GO:0016301">
    <property type="term" value="F:kinase activity"/>
    <property type="evidence" value="ECO:0007669"/>
    <property type="project" value="UniProtKB-KW"/>
</dbReference>
<feature type="domain" description="Carbohydrate kinase FGGY C-terminal" evidence="1">
    <location>
        <begin position="249"/>
        <end position="438"/>
    </location>
</feature>
<dbReference type="InterPro" id="IPR043129">
    <property type="entry name" value="ATPase_NBD"/>
</dbReference>
<protein>
    <submittedName>
        <fullName evidence="2">Carbohydrate kinase</fullName>
    </submittedName>
</protein>
<evidence type="ECO:0000313" key="2">
    <source>
        <dbReference type="EMBL" id="RAK50824.1"/>
    </source>
</evidence>
<gene>
    <name evidence="2" type="ORF">DJ018_16765</name>
</gene>
<dbReference type="RefSeq" id="WP_111516136.1">
    <property type="nucleotide sequence ID" value="NZ_QFYR01000005.1"/>
</dbReference>
<proteinExistence type="predicted"/>
<reference evidence="3" key="1">
    <citation type="submission" date="2018-05" db="EMBL/GenBank/DDBJ databases">
        <authorList>
            <person name="Li X."/>
        </authorList>
    </citation>
    <scope>NUCLEOTIDE SEQUENCE [LARGE SCALE GENOMIC DNA]</scope>
    <source>
        <strain evidence="3">YIM 73061</strain>
    </source>
</reference>
<sequence>METGCIVVLDVGKTNAKLSLWNGRGVRLAREVRANAVAQGPGYRALDVHGLDAWIAETLSEFAKVVQIAAIVPVGHGAAAALVSDGRLFTAPLDYEDDVPPDMRRAYDAQRDAFAHTGSPALPQGLNLGAQLHRLEAMTGPWPEDLQILLWPQYWAWRLCGVAASEASSLGCHTDLWRPHERRPSELAVARRWAARLPPLRGAGEALGVVTPEWRERAGLPAECQVICGLHDSNAALLAARGHPEIAAHDATVLSTGTWFVAMRSLAPGATRDQLPSLDERRDCLLNVDVAGQPAPSARFMGGREAELIAGLDIYHLTENYDPQRLIKRLPELIAERAFVLPSFVPDVGPFPGGQGAWINEPASPSDKRAVLGLYLALVADETLRLIGSRERLLVEGRFAEAQVFVRALATLRPDMRVYTSNAHDDVPYGALRLLRPELPPQAPLVSVEPLAVSLDAYRDAWRAQLLQPAS</sequence>
<dbReference type="AlphaFoldDB" id="A0A328ABV3"/>
<accession>A0A328ABV3</accession>
<comment type="caution">
    <text evidence="2">The sequence shown here is derived from an EMBL/GenBank/DDBJ whole genome shotgun (WGS) entry which is preliminary data.</text>
</comment>
<name>A0A328ABV3_9CAUL</name>